<evidence type="ECO:0000313" key="2">
    <source>
        <dbReference type="Proteomes" id="UP000252586"/>
    </source>
</evidence>
<proteinExistence type="predicted"/>
<name>A0A366CY09_9NOCA</name>
<dbReference type="AlphaFoldDB" id="A0A366CY09"/>
<accession>A0A366CY09</accession>
<sequence length="157" mass="18055">MPEHRPVILTDNERALLRARHHDLGELLAAPEFALERWRQATYSGGGGGFWYDFTRTALVGTWHEWHVIETWPDGSAKLCKPGALIREVRITYRRLHAWRDSLPPEVLAQARTWWATWPQNTRRLDRLDALVLAQLADPAPPTEPTLFDLPQEPAHA</sequence>
<dbReference type="OrthoDB" id="4564454at2"/>
<dbReference type="EMBL" id="QNRE01000025">
    <property type="protein sequence ID" value="RBO82099.1"/>
    <property type="molecule type" value="Genomic_DNA"/>
</dbReference>
<comment type="caution">
    <text evidence="1">The sequence shown here is derived from an EMBL/GenBank/DDBJ whole genome shotgun (WGS) entry which is preliminary data.</text>
</comment>
<keyword evidence="2" id="KW-1185">Reference proteome</keyword>
<gene>
    <name evidence="1" type="ORF">DFR74_12554</name>
</gene>
<dbReference type="RefSeq" id="WP_067508013.1">
    <property type="nucleotide sequence ID" value="NZ_QNRE01000025.1"/>
</dbReference>
<dbReference type="Proteomes" id="UP000252586">
    <property type="component" value="Unassembled WGS sequence"/>
</dbReference>
<protein>
    <submittedName>
        <fullName evidence="1">Uncharacterized protein</fullName>
    </submittedName>
</protein>
<evidence type="ECO:0000313" key="1">
    <source>
        <dbReference type="EMBL" id="RBO82099.1"/>
    </source>
</evidence>
<reference evidence="1 2" key="1">
    <citation type="submission" date="2018-06" db="EMBL/GenBank/DDBJ databases">
        <title>Genomic Encyclopedia of Type Strains, Phase IV (KMG-IV): sequencing the most valuable type-strain genomes for metagenomic binning, comparative biology and taxonomic classification.</title>
        <authorList>
            <person name="Goeker M."/>
        </authorList>
    </citation>
    <scope>NUCLEOTIDE SEQUENCE [LARGE SCALE GENOMIC DNA]</scope>
    <source>
        <strain evidence="1 2">DSM 44599</strain>
    </source>
</reference>
<organism evidence="1 2">
    <name type="scientific">Nocardia puris</name>
    <dbReference type="NCBI Taxonomy" id="208602"/>
    <lineage>
        <taxon>Bacteria</taxon>
        <taxon>Bacillati</taxon>
        <taxon>Actinomycetota</taxon>
        <taxon>Actinomycetes</taxon>
        <taxon>Mycobacteriales</taxon>
        <taxon>Nocardiaceae</taxon>
        <taxon>Nocardia</taxon>
    </lineage>
</organism>
<dbReference type="STRING" id="1210090.GCA_001613185_02466"/>